<organism evidence="1 2">
    <name type="scientific">Melia azedarach</name>
    <name type="common">Chinaberry tree</name>
    <dbReference type="NCBI Taxonomy" id="155640"/>
    <lineage>
        <taxon>Eukaryota</taxon>
        <taxon>Viridiplantae</taxon>
        <taxon>Streptophyta</taxon>
        <taxon>Embryophyta</taxon>
        <taxon>Tracheophyta</taxon>
        <taxon>Spermatophyta</taxon>
        <taxon>Magnoliopsida</taxon>
        <taxon>eudicotyledons</taxon>
        <taxon>Gunneridae</taxon>
        <taxon>Pentapetalae</taxon>
        <taxon>rosids</taxon>
        <taxon>malvids</taxon>
        <taxon>Sapindales</taxon>
        <taxon>Meliaceae</taxon>
        <taxon>Melia</taxon>
    </lineage>
</organism>
<dbReference type="EMBL" id="CM051399">
    <property type="protein sequence ID" value="KAJ4717327.1"/>
    <property type="molecule type" value="Genomic_DNA"/>
</dbReference>
<dbReference type="Proteomes" id="UP001164539">
    <property type="component" value="Chromosome 6"/>
</dbReference>
<accession>A0ACC1Y2B3</accession>
<proteinExistence type="predicted"/>
<keyword evidence="2" id="KW-1185">Reference proteome</keyword>
<comment type="caution">
    <text evidence="1">The sequence shown here is derived from an EMBL/GenBank/DDBJ whole genome shotgun (WGS) entry which is preliminary data.</text>
</comment>
<evidence type="ECO:0000313" key="1">
    <source>
        <dbReference type="EMBL" id="KAJ4717327.1"/>
    </source>
</evidence>
<gene>
    <name evidence="1" type="ORF">OWV82_012231</name>
</gene>
<evidence type="ECO:0000313" key="2">
    <source>
        <dbReference type="Proteomes" id="UP001164539"/>
    </source>
</evidence>
<name>A0ACC1Y2B3_MELAZ</name>
<protein>
    <submittedName>
        <fullName evidence="1">Cysteine proteinase</fullName>
    </submittedName>
</protein>
<reference evidence="1 2" key="1">
    <citation type="journal article" date="2023" name="Science">
        <title>Complex scaffold remodeling in plant triterpene biosynthesis.</title>
        <authorList>
            <person name="De La Pena R."/>
            <person name="Hodgson H."/>
            <person name="Liu J.C."/>
            <person name="Stephenson M.J."/>
            <person name="Martin A.C."/>
            <person name="Owen C."/>
            <person name="Harkess A."/>
            <person name="Leebens-Mack J."/>
            <person name="Jimenez L.E."/>
            <person name="Osbourn A."/>
            <person name="Sattely E.S."/>
        </authorList>
    </citation>
    <scope>NUCLEOTIDE SEQUENCE [LARGE SCALE GENOMIC DNA]</scope>
    <source>
        <strain evidence="2">cv. JPN11</strain>
        <tissue evidence="1">Leaf</tissue>
    </source>
</reference>
<sequence>MPTTTESDTILNNYTLLLENLVNEVSASFNIVPLMSIKFLLLSLLSLVISLFIICSATSSLAQDFSVVGYSPEHLTSMEKLLELFESWSSKNGKNYKTLEEKLHRFEIFVDNLKHVDKRNKEVSSYWLGLNKFADLTHEEFKNKYLGLKPDWSKIKNRRLNTYSYGEFRYKNVKDLPRAVDWRKKGAVTEVKDQGPCNSCWAFSSVAAVEGINQITTGNLISLSEQQLVDCDTSNGGCNPGDPELAFEYIISNGGIHREEDYPYHAKQLTCKKNLVGEVVTISDYEGVSPNNESSLLQTLANQPVTVAIEASGRDFQFYSGGVFSGYCGTDIDHGVTAVGYGTDKETGLDYIIVKNSYGTSWGEGGYIRMKRNTGSPEGLCGINMYPSFPIKEISISNQPSFSI</sequence>